<dbReference type="InterPro" id="IPR051610">
    <property type="entry name" value="GPI/OXD"/>
</dbReference>
<dbReference type="STRING" id="420998.JDO7802_02322"/>
<accession>A0A0M6YIX0</accession>
<keyword evidence="1" id="KW-0479">Metal-binding</keyword>
<protein>
    <recommendedName>
        <fullName evidence="2">Cupin type-2 domain-containing protein</fullName>
    </recommendedName>
</protein>
<evidence type="ECO:0000313" key="3">
    <source>
        <dbReference type="EMBL" id="CTQ50301.1"/>
    </source>
</evidence>
<dbReference type="SUPFAM" id="SSF51182">
    <property type="entry name" value="RmlC-like cupins"/>
    <property type="match status" value="1"/>
</dbReference>
<organism evidence="3 4">
    <name type="scientific">Jannaschia donghaensis</name>
    <dbReference type="NCBI Taxonomy" id="420998"/>
    <lineage>
        <taxon>Bacteria</taxon>
        <taxon>Pseudomonadati</taxon>
        <taxon>Pseudomonadota</taxon>
        <taxon>Alphaproteobacteria</taxon>
        <taxon>Rhodobacterales</taxon>
        <taxon>Roseobacteraceae</taxon>
        <taxon>Jannaschia</taxon>
    </lineage>
</organism>
<dbReference type="InterPro" id="IPR011051">
    <property type="entry name" value="RmlC_Cupin_sf"/>
</dbReference>
<dbReference type="PANTHER" id="PTHR35848:SF9">
    <property type="entry name" value="SLL1358 PROTEIN"/>
    <property type="match status" value="1"/>
</dbReference>
<keyword evidence="4" id="KW-1185">Reference proteome</keyword>
<dbReference type="GO" id="GO:0046872">
    <property type="term" value="F:metal ion binding"/>
    <property type="evidence" value="ECO:0007669"/>
    <property type="project" value="UniProtKB-KW"/>
</dbReference>
<proteinExistence type="predicted"/>
<dbReference type="AlphaFoldDB" id="A0A0M6YIX0"/>
<dbReference type="Pfam" id="PF07883">
    <property type="entry name" value="Cupin_2"/>
    <property type="match status" value="1"/>
</dbReference>
<dbReference type="PANTHER" id="PTHR35848">
    <property type="entry name" value="OXALATE-BINDING PROTEIN"/>
    <property type="match status" value="1"/>
</dbReference>
<feature type="domain" description="Cupin type-2" evidence="2">
    <location>
        <begin position="56"/>
        <end position="126"/>
    </location>
</feature>
<sequence>MWAKRSPMDDAPYLLRAADIAAMEGLAKIHFLNPRARRENRSLGDATDLSGLGVHLIDVAPGDLSTEHHVHHFEDEAVYVLDGQGTAHIGDASEAIGPGDFLGYRAGGAAHSIENTGEGPLRLLVIGQRLAHDVGDYPRLGKRLYRNAGQPWDLVDHADIAGTGGAGRKT</sequence>
<dbReference type="RefSeq" id="WP_245624177.1">
    <property type="nucleotide sequence ID" value="NZ_CXSU01000012.1"/>
</dbReference>
<dbReference type="InterPro" id="IPR013096">
    <property type="entry name" value="Cupin_2"/>
</dbReference>
<evidence type="ECO:0000256" key="1">
    <source>
        <dbReference type="ARBA" id="ARBA00022723"/>
    </source>
</evidence>
<reference evidence="3 4" key="1">
    <citation type="submission" date="2015-07" db="EMBL/GenBank/DDBJ databases">
        <authorList>
            <person name="Noorani M."/>
        </authorList>
    </citation>
    <scope>NUCLEOTIDE SEQUENCE [LARGE SCALE GENOMIC DNA]</scope>
    <source>
        <strain evidence="3 4">CECT 7802</strain>
    </source>
</reference>
<dbReference type="CDD" id="cd02224">
    <property type="entry name" value="cupin_SPO2919-like"/>
    <property type="match status" value="1"/>
</dbReference>
<name>A0A0M6YIX0_9RHOB</name>
<dbReference type="InterPro" id="IPR014710">
    <property type="entry name" value="RmlC-like_jellyroll"/>
</dbReference>
<evidence type="ECO:0000259" key="2">
    <source>
        <dbReference type="Pfam" id="PF07883"/>
    </source>
</evidence>
<evidence type="ECO:0000313" key="4">
    <source>
        <dbReference type="Proteomes" id="UP000049222"/>
    </source>
</evidence>
<gene>
    <name evidence="3" type="ORF">JDO7802_02322</name>
</gene>
<dbReference type="Proteomes" id="UP000049222">
    <property type="component" value="Unassembled WGS sequence"/>
</dbReference>
<dbReference type="Gene3D" id="2.60.120.10">
    <property type="entry name" value="Jelly Rolls"/>
    <property type="match status" value="1"/>
</dbReference>
<dbReference type="EMBL" id="CXSU01000012">
    <property type="protein sequence ID" value="CTQ50301.1"/>
    <property type="molecule type" value="Genomic_DNA"/>
</dbReference>